<dbReference type="AlphaFoldDB" id="A0A8D8BZS6"/>
<proteinExistence type="predicted"/>
<name>A0A8D8BZS6_CULPI</name>
<organism evidence="1">
    <name type="scientific">Culex pipiens</name>
    <name type="common">House mosquito</name>
    <dbReference type="NCBI Taxonomy" id="7175"/>
    <lineage>
        <taxon>Eukaryota</taxon>
        <taxon>Metazoa</taxon>
        <taxon>Ecdysozoa</taxon>
        <taxon>Arthropoda</taxon>
        <taxon>Hexapoda</taxon>
        <taxon>Insecta</taxon>
        <taxon>Pterygota</taxon>
        <taxon>Neoptera</taxon>
        <taxon>Endopterygota</taxon>
        <taxon>Diptera</taxon>
        <taxon>Nematocera</taxon>
        <taxon>Culicoidea</taxon>
        <taxon>Culicidae</taxon>
        <taxon>Culicinae</taxon>
        <taxon>Culicini</taxon>
        <taxon>Culex</taxon>
        <taxon>Culex</taxon>
    </lineage>
</organism>
<sequence>MSSVSSLTFSVEMSVPSWLKISGEKKDQSGFSGSTQFRSTALAVTKYVPPMSTSSTEVNTVVFILPIFPLDDLLVDPGHHRACRLPEGIPQNTLTLTRDHLARFLPGHRRSLLARTRS</sequence>
<protein>
    <submittedName>
        <fullName evidence="1">(northern house mosquito) hypothetical protein</fullName>
    </submittedName>
</protein>
<accession>A0A8D8BZS6</accession>
<reference evidence="1" key="1">
    <citation type="submission" date="2021-05" db="EMBL/GenBank/DDBJ databases">
        <authorList>
            <person name="Alioto T."/>
            <person name="Alioto T."/>
            <person name="Gomez Garrido J."/>
        </authorList>
    </citation>
    <scope>NUCLEOTIDE SEQUENCE</scope>
</reference>
<dbReference type="EMBL" id="HBUE01097411">
    <property type="protein sequence ID" value="CAG6483663.1"/>
    <property type="molecule type" value="Transcribed_RNA"/>
</dbReference>
<evidence type="ECO:0000313" key="1">
    <source>
        <dbReference type="EMBL" id="CAG6483663.1"/>
    </source>
</evidence>